<reference evidence="2 3" key="1">
    <citation type="submission" date="2020-06" db="EMBL/GenBank/DDBJ databases">
        <authorList>
            <person name="Li R."/>
            <person name="Bekaert M."/>
        </authorList>
    </citation>
    <scope>NUCLEOTIDE SEQUENCE [LARGE SCALE GENOMIC DNA]</scope>
    <source>
        <strain evidence="3">wild</strain>
    </source>
</reference>
<dbReference type="GO" id="GO:0000175">
    <property type="term" value="F:3'-5'-RNA exonuclease activity"/>
    <property type="evidence" value="ECO:0007669"/>
    <property type="project" value="InterPro"/>
</dbReference>
<accession>A0A6J8CI50</accession>
<protein>
    <submittedName>
        <fullName evidence="2">Uncharacterized protein</fullName>
    </submittedName>
</protein>
<keyword evidence="1" id="KW-0540">Nuclease</keyword>
<keyword evidence="3" id="KW-1185">Reference proteome</keyword>
<dbReference type="PANTHER" id="PTHR11046:SF25">
    <property type="match status" value="1"/>
</dbReference>
<dbReference type="OrthoDB" id="6112523at2759"/>
<dbReference type="PANTHER" id="PTHR11046">
    <property type="entry name" value="OLIGORIBONUCLEASE, MITOCHONDRIAL"/>
    <property type="match status" value="1"/>
</dbReference>
<sequence length="165" mass="18897">MSASSFLLNCVSKLFFKDGDPELATTYMKSLNITRIPIMKLRGNRFNYLFYNAAGTFYLHKHLITNLKSSKSSLNFIQDYIVRALSNDKILCILRALALLCKIFTEPYWKKAGDEVKTALRMGSIYNRVVEFLTICIDDPQLIIENDIKFFIGPDSRDDGIFSSL</sequence>
<evidence type="ECO:0000256" key="1">
    <source>
        <dbReference type="ARBA" id="ARBA00022722"/>
    </source>
</evidence>
<dbReference type="EMBL" id="CACVKT020005500">
    <property type="protein sequence ID" value="CAC5395381.1"/>
    <property type="molecule type" value="Genomic_DNA"/>
</dbReference>
<dbReference type="InterPro" id="IPR022894">
    <property type="entry name" value="Oligoribonuclease"/>
</dbReference>
<keyword evidence="1" id="KW-0378">Hydrolase</keyword>
<evidence type="ECO:0000313" key="3">
    <source>
        <dbReference type="Proteomes" id="UP000507470"/>
    </source>
</evidence>
<organism evidence="2 3">
    <name type="scientific">Mytilus coruscus</name>
    <name type="common">Sea mussel</name>
    <dbReference type="NCBI Taxonomy" id="42192"/>
    <lineage>
        <taxon>Eukaryota</taxon>
        <taxon>Metazoa</taxon>
        <taxon>Spiralia</taxon>
        <taxon>Lophotrochozoa</taxon>
        <taxon>Mollusca</taxon>
        <taxon>Bivalvia</taxon>
        <taxon>Autobranchia</taxon>
        <taxon>Pteriomorphia</taxon>
        <taxon>Mytilida</taxon>
        <taxon>Mytiloidea</taxon>
        <taxon>Mytilidae</taxon>
        <taxon>Mytilinae</taxon>
        <taxon>Mytilus</taxon>
    </lineage>
</organism>
<evidence type="ECO:0000313" key="2">
    <source>
        <dbReference type="EMBL" id="CAC5395381.1"/>
    </source>
</evidence>
<name>A0A6J8CI50_MYTCO</name>
<dbReference type="Proteomes" id="UP000507470">
    <property type="component" value="Unassembled WGS sequence"/>
</dbReference>
<proteinExistence type="predicted"/>
<dbReference type="AlphaFoldDB" id="A0A6J8CI50"/>
<gene>
    <name evidence="2" type="ORF">MCOR_30057</name>
</gene>